<name>A0A9X6NM82_HYPEX</name>
<dbReference type="AlphaFoldDB" id="A0A9X6NM82"/>
<evidence type="ECO:0000256" key="1">
    <source>
        <dbReference type="SAM" id="MobiDB-lite"/>
    </source>
</evidence>
<dbReference type="Proteomes" id="UP000192578">
    <property type="component" value="Unassembled WGS sequence"/>
</dbReference>
<feature type="region of interest" description="Disordered" evidence="1">
    <location>
        <begin position="124"/>
        <end position="163"/>
    </location>
</feature>
<protein>
    <submittedName>
        <fullName evidence="2">Uncharacterized protein</fullName>
    </submittedName>
</protein>
<feature type="compositionally biased region" description="Basic residues" evidence="1">
    <location>
        <begin position="129"/>
        <end position="141"/>
    </location>
</feature>
<keyword evidence="3" id="KW-1185">Reference proteome</keyword>
<feature type="compositionally biased region" description="Basic and acidic residues" evidence="1">
    <location>
        <begin position="207"/>
        <end position="216"/>
    </location>
</feature>
<organism evidence="2 3">
    <name type="scientific">Hypsibius exemplaris</name>
    <name type="common">Freshwater tardigrade</name>
    <dbReference type="NCBI Taxonomy" id="2072580"/>
    <lineage>
        <taxon>Eukaryota</taxon>
        <taxon>Metazoa</taxon>
        <taxon>Ecdysozoa</taxon>
        <taxon>Tardigrada</taxon>
        <taxon>Eutardigrada</taxon>
        <taxon>Parachela</taxon>
        <taxon>Hypsibioidea</taxon>
        <taxon>Hypsibiidae</taxon>
        <taxon>Hypsibius</taxon>
    </lineage>
</organism>
<sequence>MMKILSRCTLTERLTNATAPPFITLTTTRTPAKKRTMVFPLTGAGHARSYTTACPSRKPNHASLPVQFASPSDAQPRTHYWPEAGNLISKVRRSCKPHVEENGSATRSSQSGSSPHLYCVATQAQRNTARLRKPFPARRRRPSETLGRTSKTPSRYLVPTRHTPNCRVFRRDRRGAANCPIPASAPSGRVTCASRRPNEQESPTASAEKKGPSLQT</sequence>
<accession>A0A9X6NM82</accession>
<dbReference type="EMBL" id="MTYJ01000752">
    <property type="protein sequence ID" value="OWA55411.1"/>
    <property type="molecule type" value="Genomic_DNA"/>
</dbReference>
<gene>
    <name evidence="2" type="ORF">BV898_19797</name>
</gene>
<evidence type="ECO:0000313" key="2">
    <source>
        <dbReference type="EMBL" id="OWA55411.1"/>
    </source>
</evidence>
<comment type="caution">
    <text evidence="2">The sequence shown here is derived from an EMBL/GenBank/DDBJ whole genome shotgun (WGS) entry which is preliminary data.</text>
</comment>
<evidence type="ECO:0000313" key="3">
    <source>
        <dbReference type="Proteomes" id="UP000192578"/>
    </source>
</evidence>
<proteinExistence type="predicted"/>
<feature type="region of interest" description="Disordered" evidence="1">
    <location>
        <begin position="176"/>
        <end position="216"/>
    </location>
</feature>
<reference evidence="3" key="1">
    <citation type="submission" date="2017-01" db="EMBL/GenBank/DDBJ databases">
        <title>Comparative genomics of anhydrobiosis in the tardigrade Hypsibius dujardini.</title>
        <authorList>
            <person name="Yoshida Y."/>
            <person name="Koutsovoulos G."/>
            <person name="Laetsch D."/>
            <person name="Stevens L."/>
            <person name="Kumar S."/>
            <person name="Horikawa D."/>
            <person name="Ishino K."/>
            <person name="Komine S."/>
            <person name="Tomita M."/>
            <person name="Blaxter M."/>
            <person name="Arakawa K."/>
        </authorList>
    </citation>
    <scope>NUCLEOTIDE SEQUENCE [LARGE SCALE GENOMIC DNA]</scope>
    <source>
        <strain evidence="3">Z151</strain>
    </source>
</reference>